<proteinExistence type="predicted"/>
<evidence type="ECO:0000313" key="3">
    <source>
        <dbReference type="Proteomes" id="UP001178507"/>
    </source>
</evidence>
<evidence type="ECO:0000313" key="2">
    <source>
        <dbReference type="EMBL" id="CAJ1385480.1"/>
    </source>
</evidence>
<dbReference type="AlphaFoldDB" id="A0AA36IEY7"/>
<accession>A0AA36IEY7</accession>
<sequence length="160" mass="17544">MPSPLAWCDAGPKSVQKPKQIKSRSLPTLQSPLADATLIEVDLRAKARNNSRPTTMWPAGPSNLNLFRVHAHSHPAFFGLDSGGHMFDESLGLTVLAEHNCDEYEDGQKQFLAQFVAAKPRCGGLLNTKANFDCGKSRVTTPLLVRQLLVQVKESKLDHA</sequence>
<feature type="region of interest" description="Disordered" evidence="1">
    <location>
        <begin position="1"/>
        <end position="23"/>
    </location>
</feature>
<comment type="caution">
    <text evidence="2">The sequence shown here is derived from an EMBL/GenBank/DDBJ whole genome shotgun (WGS) entry which is preliminary data.</text>
</comment>
<evidence type="ECO:0000256" key="1">
    <source>
        <dbReference type="SAM" id="MobiDB-lite"/>
    </source>
</evidence>
<gene>
    <name evidence="2" type="ORF">EVOR1521_LOCUS12081</name>
</gene>
<keyword evidence="3" id="KW-1185">Reference proteome</keyword>
<dbReference type="EMBL" id="CAUJNA010001241">
    <property type="protein sequence ID" value="CAJ1385480.1"/>
    <property type="molecule type" value="Genomic_DNA"/>
</dbReference>
<dbReference type="Proteomes" id="UP001178507">
    <property type="component" value="Unassembled WGS sequence"/>
</dbReference>
<organism evidence="2 3">
    <name type="scientific">Effrenium voratum</name>
    <dbReference type="NCBI Taxonomy" id="2562239"/>
    <lineage>
        <taxon>Eukaryota</taxon>
        <taxon>Sar</taxon>
        <taxon>Alveolata</taxon>
        <taxon>Dinophyceae</taxon>
        <taxon>Suessiales</taxon>
        <taxon>Symbiodiniaceae</taxon>
        <taxon>Effrenium</taxon>
    </lineage>
</organism>
<reference evidence="2" key="1">
    <citation type="submission" date="2023-08" db="EMBL/GenBank/DDBJ databases">
        <authorList>
            <person name="Chen Y."/>
            <person name="Shah S."/>
            <person name="Dougan E. K."/>
            <person name="Thang M."/>
            <person name="Chan C."/>
        </authorList>
    </citation>
    <scope>NUCLEOTIDE SEQUENCE</scope>
</reference>
<name>A0AA36IEY7_9DINO</name>
<protein>
    <submittedName>
        <fullName evidence="2">Uncharacterized protein</fullName>
    </submittedName>
</protein>